<feature type="region of interest" description="Disordered" evidence="1">
    <location>
        <begin position="291"/>
        <end position="320"/>
    </location>
</feature>
<dbReference type="Proteomes" id="UP001219518">
    <property type="component" value="Unassembled WGS sequence"/>
</dbReference>
<dbReference type="AlphaFoldDB" id="A0AAE1GYY8"/>
<evidence type="ECO:0000256" key="1">
    <source>
        <dbReference type="SAM" id="MobiDB-lite"/>
    </source>
</evidence>
<reference evidence="2" key="2">
    <citation type="journal article" date="2023" name="BMC Genomics">
        <title>Pest status, molecular evolution, and epigenetic factors derived from the genome assembly of Frankliniella fusca, a thysanopteran phytovirus vector.</title>
        <authorList>
            <person name="Catto M.A."/>
            <person name="Labadie P.E."/>
            <person name="Jacobson A.L."/>
            <person name="Kennedy G.G."/>
            <person name="Srinivasan R."/>
            <person name="Hunt B.G."/>
        </authorList>
    </citation>
    <scope>NUCLEOTIDE SEQUENCE</scope>
    <source>
        <strain evidence="2">PL_HMW_Pooled</strain>
    </source>
</reference>
<feature type="compositionally biased region" description="Polar residues" evidence="1">
    <location>
        <begin position="594"/>
        <end position="613"/>
    </location>
</feature>
<proteinExistence type="predicted"/>
<feature type="region of interest" description="Disordered" evidence="1">
    <location>
        <begin position="365"/>
        <end position="417"/>
    </location>
</feature>
<sequence length="670" mass="69774">MPIKVAHSQEIQVGGAVRALRRGGSQAEGSPSLGRDNTLRLARYGSMDSLATNSIGSEDLMMDFEDDAESGRKVRAVTGSWTGSPVATVKKSRSLSFVESDLEQELQGGAEDSPALARGGWRPAREAAEALRARARSKSDGGEAEDAAGDLDGLLRAAGVADEDGADNLQADNDSVLLELSSLIESISGKERTKDRMRPVSCESVQFGVHACQPNPSRAVASRAARARRAPCRRPGHGAMKEPLVAAGGDAGPGPGSAALAVPAGDPDPKAPVMAGARAGAGVGVAAEAPPACASNGRCGPTTPTAAPRLSMSPSRLTRTPESLLTPAAAHLNGDGAAASGGSDYASKRSSLLARQVQPRALSQVQLYGGGGGGGGGGGSSGPSSAPDSPRYSLGSSGVPSPLRPPRQLASSDSDESAMMRVDRGTYQHMYQDVVHIKTMLLKLKRVLQEAETLNPFESSLKNGLLHQLVHADESGDDDGKARNPGEEVVDLKRQMVLMKQQMEEKDRTIQLMQLQMMKYERVSEDSGENGQPADMCNAATQTERIRPVSAGPSLLQSLPADANGAPLVSWTDTWGRRSRTPASGGNGSPVIESRTSSTSRVPTITSRNSRSIGPSRLGVGTSGDTPSSIPLVKGNHRKTGTTIETVPNTRRPPVVAAPRKAISSLNQKP</sequence>
<gene>
    <name evidence="2" type="ORF">KUF71_021077</name>
</gene>
<organism evidence="2 3">
    <name type="scientific">Frankliniella fusca</name>
    <dbReference type="NCBI Taxonomy" id="407009"/>
    <lineage>
        <taxon>Eukaryota</taxon>
        <taxon>Metazoa</taxon>
        <taxon>Ecdysozoa</taxon>
        <taxon>Arthropoda</taxon>
        <taxon>Hexapoda</taxon>
        <taxon>Insecta</taxon>
        <taxon>Pterygota</taxon>
        <taxon>Neoptera</taxon>
        <taxon>Paraneoptera</taxon>
        <taxon>Thysanoptera</taxon>
        <taxon>Terebrantia</taxon>
        <taxon>Thripoidea</taxon>
        <taxon>Thripidae</taxon>
        <taxon>Frankliniella</taxon>
    </lineage>
</organism>
<dbReference type="EMBL" id="JAHWGI010000256">
    <property type="protein sequence ID" value="KAK3911296.1"/>
    <property type="molecule type" value="Genomic_DNA"/>
</dbReference>
<keyword evidence="3" id="KW-1185">Reference proteome</keyword>
<feature type="compositionally biased region" description="Gly residues" evidence="1">
    <location>
        <begin position="368"/>
        <end position="381"/>
    </location>
</feature>
<reference evidence="2" key="1">
    <citation type="submission" date="2021-07" db="EMBL/GenBank/DDBJ databases">
        <authorList>
            <person name="Catto M.A."/>
            <person name="Jacobson A."/>
            <person name="Kennedy G."/>
            <person name="Labadie P."/>
            <person name="Hunt B.G."/>
            <person name="Srinivasan R."/>
        </authorList>
    </citation>
    <scope>NUCLEOTIDE SEQUENCE</scope>
    <source>
        <strain evidence="2">PL_HMW_Pooled</strain>
        <tissue evidence="2">Head</tissue>
    </source>
</reference>
<accession>A0AAE1GYY8</accession>
<evidence type="ECO:0000313" key="2">
    <source>
        <dbReference type="EMBL" id="KAK3911296.1"/>
    </source>
</evidence>
<feature type="region of interest" description="Disordered" evidence="1">
    <location>
        <begin position="573"/>
        <end position="670"/>
    </location>
</feature>
<evidence type="ECO:0000313" key="3">
    <source>
        <dbReference type="Proteomes" id="UP001219518"/>
    </source>
</evidence>
<protein>
    <submittedName>
        <fullName evidence="2">Serine-rich coiled-coil domain-containing protein 1</fullName>
    </submittedName>
</protein>
<name>A0AAE1GYY8_9NEOP</name>
<comment type="caution">
    <text evidence="2">The sequence shown here is derived from an EMBL/GenBank/DDBJ whole genome shotgun (WGS) entry which is preliminary data.</text>
</comment>